<dbReference type="EMBL" id="JAUDEA010000001">
    <property type="protein sequence ID" value="MDM8270299.1"/>
    <property type="molecule type" value="Genomic_DNA"/>
</dbReference>
<keyword evidence="2" id="KW-1185">Reference proteome</keyword>
<sequence length="88" mass="9709">MFGTDIRSEDYGELQRVVNAVFAPGISSLATCSKLDVVARAEIFDLCDDLREVVEALPSRTYTRQRLCDQLNSILVGHGWAGVYGTVE</sequence>
<evidence type="ECO:0000313" key="2">
    <source>
        <dbReference type="Proteomes" id="UP001529256"/>
    </source>
</evidence>
<dbReference type="Proteomes" id="UP001529256">
    <property type="component" value="Unassembled WGS sequence"/>
</dbReference>
<name>A0ABT7V119_9ACTN</name>
<protein>
    <submittedName>
        <fullName evidence="1">Uncharacterized protein</fullName>
    </submittedName>
</protein>
<organism evidence="1 2">
    <name type="scientific">Thermophilibacter provencensis</name>
    <dbReference type="NCBI Taxonomy" id="1852386"/>
    <lineage>
        <taxon>Bacteria</taxon>
        <taxon>Bacillati</taxon>
        <taxon>Actinomycetota</taxon>
        <taxon>Coriobacteriia</taxon>
        <taxon>Coriobacteriales</taxon>
        <taxon>Atopobiaceae</taxon>
        <taxon>Thermophilibacter</taxon>
    </lineage>
</organism>
<reference evidence="2" key="2">
    <citation type="submission" date="2023-06" db="EMBL/GenBank/DDBJ databases">
        <title>Identification and characterization of horizontal gene transfer across gut microbiota members of farm animals based on homology search.</title>
        <authorList>
            <person name="Zeman M."/>
            <person name="Kubasova T."/>
            <person name="Jahodarova E."/>
            <person name="Nykrynova M."/>
            <person name="Rychlik I."/>
        </authorList>
    </citation>
    <scope>NUCLEOTIDE SEQUENCE [LARGE SCALE GENOMIC DNA]</scope>
    <source>
        <strain evidence="2">153_Feed</strain>
    </source>
</reference>
<proteinExistence type="predicted"/>
<comment type="caution">
    <text evidence="1">The sequence shown here is derived from an EMBL/GenBank/DDBJ whole genome shotgun (WGS) entry which is preliminary data.</text>
</comment>
<reference evidence="1 2" key="1">
    <citation type="submission" date="2023-06" db="EMBL/GenBank/DDBJ databases">
        <title>Identification and characterization of horizontal gene transfer across gut microbiota members of farm animals based on homology search.</title>
        <authorList>
            <person name="Schwarzerova J."/>
            <person name="Nykrynova M."/>
            <person name="Jureckova K."/>
            <person name="Cejkova D."/>
            <person name="Rychlik I."/>
        </authorList>
    </citation>
    <scope>NUCLEOTIDE SEQUENCE [LARGE SCALE GENOMIC DNA]</scope>
    <source>
        <strain evidence="1 2">153_Feed</strain>
    </source>
</reference>
<reference evidence="1 2" key="3">
    <citation type="submission" date="2023-06" db="EMBL/GenBank/DDBJ databases">
        <authorList>
            <person name="Zeman M."/>
            <person name="Kubasova T."/>
            <person name="Jahodarova E."/>
            <person name="Nykrynova M."/>
            <person name="Rychlik I."/>
        </authorList>
    </citation>
    <scope>NUCLEOTIDE SEQUENCE [LARGE SCALE GENOMIC DNA]</scope>
    <source>
        <strain evidence="1 2">153_Feed</strain>
    </source>
</reference>
<dbReference type="RefSeq" id="WP_289510401.1">
    <property type="nucleotide sequence ID" value="NZ_JAUDEA010000001.1"/>
</dbReference>
<evidence type="ECO:0000313" key="1">
    <source>
        <dbReference type="EMBL" id="MDM8270299.1"/>
    </source>
</evidence>
<gene>
    <name evidence="1" type="ORF">QUW25_01155</name>
</gene>
<accession>A0ABT7V119</accession>